<dbReference type="Proteomes" id="UP000000851">
    <property type="component" value="Chromosome"/>
</dbReference>
<evidence type="ECO:0000313" key="2">
    <source>
        <dbReference type="EMBL" id="ACU76013.1"/>
    </source>
</evidence>
<dbReference type="EMBL" id="CP001700">
    <property type="protein sequence ID" value="ACU76013.1"/>
    <property type="molecule type" value="Genomic_DNA"/>
</dbReference>
<protein>
    <submittedName>
        <fullName evidence="2">Uncharacterized protein</fullName>
    </submittedName>
</protein>
<proteinExistence type="predicted"/>
<organism evidence="2 3">
    <name type="scientific">Catenulispora acidiphila (strain DSM 44928 / JCM 14897 / NBRC 102108 / NRRL B-24433 / ID139908)</name>
    <dbReference type="NCBI Taxonomy" id="479433"/>
    <lineage>
        <taxon>Bacteria</taxon>
        <taxon>Bacillati</taxon>
        <taxon>Actinomycetota</taxon>
        <taxon>Actinomycetes</taxon>
        <taxon>Catenulisporales</taxon>
        <taxon>Catenulisporaceae</taxon>
        <taxon>Catenulispora</taxon>
    </lineage>
</organism>
<dbReference type="InParanoid" id="C7Q700"/>
<evidence type="ECO:0000256" key="1">
    <source>
        <dbReference type="SAM" id="MobiDB-lite"/>
    </source>
</evidence>
<dbReference type="RefSeq" id="WP_015795741.1">
    <property type="nucleotide sequence ID" value="NC_013131.1"/>
</dbReference>
<feature type="region of interest" description="Disordered" evidence="1">
    <location>
        <begin position="1"/>
        <end position="31"/>
    </location>
</feature>
<dbReference type="OrthoDB" id="123178at2"/>
<evidence type="ECO:0000313" key="3">
    <source>
        <dbReference type="Proteomes" id="UP000000851"/>
    </source>
</evidence>
<keyword evidence="3" id="KW-1185">Reference proteome</keyword>
<dbReference type="AlphaFoldDB" id="C7Q700"/>
<accession>C7Q700</accession>
<feature type="compositionally biased region" description="Low complexity" evidence="1">
    <location>
        <begin position="12"/>
        <end position="23"/>
    </location>
</feature>
<gene>
    <name evidence="2" type="ordered locus">Caci_7184</name>
</gene>
<name>C7Q700_CATAD</name>
<dbReference type="KEGG" id="cai:Caci_7184"/>
<dbReference type="HOGENOM" id="CLU_2045467_0_0_11"/>
<sequence length="120" mass="12702">MDAPTNAFDVHTATGAGEATGDGRAARPREASLLDDEERAAFLAEWSSVQTGFASDPEGAVTAAERLIAALAESITRQIGEITDAVKRPGMDPAAPAPAEEVLREQLLRCREAFHLLIDS</sequence>
<reference evidence="2 3" key="1">
    <citation type="journal article" date="2009" name="Stand. Genomic Sci.">
        <title>Complete genome sequence of Catenulispora acidiphila type strain (ID 139908).</title>
        <authorList>
            <person name="Copeland A."/>
            <person name="Lapidus A."/>
            <person name="Glavina Del Rio T."/>
            <person name="Nolan M."/>
            <person name="Lucas S."/>
            <person name="Chen F."/>
            <person name="Tice H."/>
            <person name="Cheng J.F."/>
            <person name="Bruce D."/>
            <person name="Goodwin L."/>
            <person name="Pitluck S."/>
            <person name="Mikhailova N."/>
            <person name="Pati A."/>
            <person name="Ivanova N."/>
            <person name="Mavromatis K."/>
            <person name="Chen A."/>
            <person name="Palaniappan K."/>
            <person name="Chain P."/>
            <person name="Land M."/>
            <person name="Hauser L."/>
            <person name="Chang Y.J."/>
            <person name="Jeffries C.D."/>
            <person name="Chertkov O."/>
            <person name="Brettin T."/>
            <person name="Detter J.C."/>
            <person name="Han C."/>
            <person name="Ali Z."/>
            <person name="Tindall B.J."/>
            <person name="Goker M."/>
            <person name="Bristow J."/>
            <person name="Eisen J.A."/>
            <person name="Markowitz V."/>
            <person name="Hugenholtz P."/>
            <person name="Kyrpides N.C."/>
            <person name="Klenk H.P."/>
        </authorList>
    </citation>
    <scope>NUCLEOTIDE SEQUENCE [LARGE SCALE GENOMIC DNA]</scope>
    <source>
        <strain evidence="3">DSM 44928 / JCM 14897 / NBRC 102108 / NRRL B-24433 / ID139908</strain>
    </source>
</reference>